<keyword evidence="2" id="KW-0805">Transcription regulation</keyword>
<dbReference type="GO" id="GO:0003677">
    <property type="term" value="F:DNA binding"/>
    <property type="evidence" value="ECO:0007669"/>
    <property type="project" value="UniProtKB-KW"/>
</dbReference>
<accession>A0A0D3KWY8</accession>
<dbReference type="SMART" id="SM00380">
    <property type="entry name" value="AP2"/>
    <property type="match status" value="2"/>
</dbReference>
<reference evidence="8" key="1">
    <citation type="journal article" date="2013" name="Nature">
        <title>Pan genome of the phytoplankton Emiliania underpins its global distribution.</title>
        <authorList>
            <person name="Read B.A."/>
            <person name="Kegel J."/>
            <person name="Klute M.J."/>
            <person name="Kuo A."/>
            <person name="Lefebvre S.C."/>
            <person name="Maumus F."/>
            <person name="Mayer C."/>
            <person name="Miller J."/>
            <person name="Monier A."/>
            <person name="Salamov A."/>
            <person name="Young J."/>
            <person name="Aguilar M."/>
            <person name="Claverie J.M."/>
            <person name="Frickenhaus S."/>
            <person name="Gonzalez K."/>
            <person name="Herman E.K."/>
            <person name="Lin Y.C."/>
            <person name="Napier J."/>
            <person name="Ogata H."/>
            <person name="Sarno A.F."/>
            <person name="Shmutz J."/>
            <person name="Schroeder D."/>
            <person name="de Vargas C."/>
            <person name="Verret F."/>
            <person name="von Dassow P."/>
            <person name="Valentin K."/>
            <person name="Van de Peer Y."/>
            <person name="Wheeler G."/>
            <person name="Dacks J.B."/>
            <person name="Delwiche C.F."/>
            <person name="Dyhrman S.T."/>
            <person name="Glockner G."/>
            <person name="John U."/>
            <person name="Richards T."/>
            <person name="Worden A.Z."/>
            <person name="Zhang X."/>
            <person name="Grigoriev I.V."/>
            <person name="Allen A.E."/>
            <person name="Bidle K."/>
            <person name="Borodovsky M."/>
            <person name="Bowler C."/>
            <person name="Brownlee C."/>
            <person name="Cock J.M."/>
            <person name="Elias M."/>
            <person name="Gladyshev V.N."/>
            <person name="Groth M."/>
            <person name="Guda C."/>
            <person name="Hadaegh A."/>
            <person name="Iglesias-Rodriguez M.D."/>
            <person name="Jenkins J."/>
            <person name="Jones B.M."/>
            <person name="Lawson T."/>
            <person name="Leese F."/>
            <person name="Lindquist E."/>
            <person name="Lobanov A."/>
            <person name="Lomsadze A."/>
            <person name="Malik S.B."/>
            <person name="Marsh M.E."/>
            <person name="Mackinder L."/>
            <person name="Mock T."/>
            <person name="Mueller-Roeber B."/>
            <person name="Pagarete A."/>
            <person name="Parker M."/>
            <person name="Probert I."/>
            <person name="Quesneville H."/>
            <person name="Raines C."/>
            <person name="Rensing S.A."/>
            <person name="Riano-Pachon D.M."/>
            <person name="Richier S."/>
            <person name="Rokitta S."/>
            <person name="Shiraiwa Y."/>
            <person name="Soanes D.M."/>
            <person name="van der Giezen M."/>
            <person name="Wahlund T.M."/>
            <person name="Williams B."/>
            <person name="Wilson W."/>
            <person name="Wolfe G."/>
            <person name="Wurch L.L."/>
        </authorList>
    </citation>
    <scope>NUCLEOTIDE SEQUENCE</scope>
</reference>
<dbReference type="EnsemblProtists" id="EOD40273">
    <property type="protein sequence ID" value="EOD40273"/>
    <property type="gene ID" value="EMIHUDRAFT_260176"/>
</dbReference>
<evidence type="ECO:0000256" key="3">
    <source>
        <dbReference type="ARBA" id="ARBA00023125"/>
    </source>
</evidence>
<evidence type="ECO:0000313" key="8">
    <source>
        <dbReference type="Proteomes" id="UP000013827"/>
    </source>
</evidence>
<keyword evidence="4" id="KW-0804">Transcription</keyword>
<dbReference type="InterPro" id="IPR036955">
    <property type="entry name" value="AP2/ERF_dom_sf"/>
</dbReference>
<dbReference type="Gene3D" id="3.30.730.10">
    <property type="entry name" value="AP2/ERF domain"/>
    <property type="match status" value="2"/>
</dbReference>
<keyword evidence="8" id="KW-1185">Reference proteome</keyword>
<keyword evidence="5" id="KW-0539">Nucleus</keyword>
<dbReference type="GeneID" id="17285545"/>
<evidence type="ECO:0000313" key="7">
    <source>
        <dbReference type="EnsemblProtists" id="EOD40273"/>
    </source>
</evidence>
<dbReference type="GO" id="GO:0005634">
    <property type="term" value="C:nucleus"/>
    <property type="evidence" value="ECO:0007669"/>
    <property type="project" value="UniProtKB-SubCell"/>
</dbReference>
<dbReference type="PANTHER" id="PTHR31677:SF240">
    <property type="entry name" value="ETHYLENE-RESPONSIVE TRANSCRIPTION FACTOR 5"/>
    <property type="match status" value="1"/>
</dbReference>
<evidence type="ECO:0000256" key="1">
    <source>
        <dbReference type="ARBA" id="ARBA00004123"/>
    </source>
</evidence>
<dbReference type="AlphaFoldDB" id="A0A0D3KWY8"/>
<dbReference type="RefSeq" id="XP_005792702.1">
    <property type="nucleotide sequence ID" value="XM_005792645.1"/>
</dbReference>
<reference evidence="7" key="2">
    <citation type="submission" date="2024-10" db="UniProtKB">
        <authorList>
            <consortium name="EnsemblProtists"/>
        </authorList>
    </citation>
    <scope>IDENTIFICATION</scope>
</reference>
<evidence type="ECO:0000256" key="4">
    <source>
        <dbReference type="ARBA" id="ARBA00023163"/>
    </source>
</evidence>
<dbReference type="SUPFAM" id="SSF54171">
    <property type="entry name" value="DNA-binding domain"/>
    <property type="match status" value="2"/>
</dbReference>
<organism evidence="7 8">
    <name type="scientific">Emiliania huxleyi (strain CCMP1516)</name>
    <dbReference type="NCBI Taxonomy" id="280463"/>
    <lineage>
        <taxon>Eukaryota</taxon>
        <taxon>Haptista</taxon>
        <taxon>Haptophyta</taxon>
        <taxon>Prymnesiophyceae</taxon>
        <taxon>Isochrysidales</taxon>
        <taxon>Noelaerhabdaceae</taxon>
        <taxon>Emiliania</taxon>
    </lineage>
</organism>
<dbReference type="Proteomes" id="UP000013827">
    <property type="component" value="Unassembled WGS sequence"/>
</dbReference>
<evidence type="ECO:0000259" key="6">
    <source>
        <dbReference type="PROSITE" id="PS51032"/>
    </source>
</evidence>
<comment type="subcellular location">
    <subcellularLocation>
        <location evidence="1">Nucleus</location>
    </subcellularLocation>
</comment>
<protein>
    <recommendedName>
        <fullName evidence="6">AP2/ERF domain-containing protein</fullName>
    </recommendedName>
</protein>
<feature type="domain" description="AP2/ERF" evidence="6">
    <location>
        <begin position="23"/>
        <end position="77"/>
    </location>
</feature>
<dbReference type="KEGG" id="ehx:EMIHUDRAFT_260176"/>
<proteinExistence type="predicted"/>
<dbReference type="PANTHER" id="PTHR31677">
    <property type="entry name" value="AP2 DOMAIN CLASS TRANSCRIPTION FACTOR"/>
    <property type="match status" value="1"/>
</dbReference>
<evidence type="ECO:0000256" key="2">
    <source>
        <dbReference type="ARBA" id="ARBA00023015"/>
    </source>
</evidence>
<keyword evidence="3" id="KW-0238">DNA-binding</keyword>
<dbReference type="GO" id="GO:0003700">
    <property type="term" value="F:DNA-binding transcription factor activity"/>
    <property type="evidence" value="ECO:0007669"/>
    <property type="project" value="InterPro"/>
</dbReference>
<dbReference type="PRINTS" id="PR00367">
    <property type="entry name" value="ETHRSPELEMNT"/>
</dbReference>
<dbReference type="HOGENOM" id="CLU_127933_0_0_1"/>
<feature type="domain" description="AP2/ERF" evidence="6">
    <location>
        <begin position="90"/>
        <end position="128"/>
    </location>
</feature>
<dbReference type="InterPro" id="IPR001471">
    <property type="entry name" value="AP2/ERF_dom"/>
</dbReference>
<dbReference type="PaxDb" id="2903-EOD40273"/>
<dbReference type="InterPro" id="IPR016177">
    <property type="entry name" value="DNA-bd_dom_sf"/>
</dbReference>
<dbReference type="PROSITE" id="PS51032">
    <property type="entry name" value="AP2_ERF"/>
    <property type="match status" value="2"/>
</dbReference>
<evidence type="ECO:0000256" key="5">
    <source>
        <dbReference type="ARBA" id="ARBA00023242"/>
    </source>
</evidence>
<sequence length="155" mass="17010">MQAIAAPEAEGLQLHLSSSNRTGYTGVRSRNGRFQAEHEQNGRKVYLGSFDTAVQAAVAYAREVGEYQSPAVPREAEGTRLYLSSSNRTGYRGVRKTDSGRFQADTWQNGRKVYLGTFDTAIEAAVAYAREDKTQSRKRPRCAFAGRPVVGVMAA</sequence>
<name>A0A0D3KWY8_EMIH1</name>